<comment type="pathway">
    <text evidence="1">Nucleotide-sugar biosynthesis; UDP-N-acetyl-alpha-D-glucosamine biosynthesis; N-acetyl-alpha-D-glucosamine 1-phosphate from alpha-D-glucosamine 6-phosphate (route I): step 1/2.</text>
</comment>
<name>A0A146KB15_9EUKA</name>
<dbReference type="GO" id="GO:0004343">
    <property type="term" value="F:glucosamine 6-phosphate N-acetyltransferase activity"/>
    <property type="evidence" value="ECO:0007669"/>
    <property type="project" value="UniProtKB-UniRule"/>
</dbReference>
<dbReference type="EMBL" id="GDID01002586">
    <property type="protein sequence ID" value="JAP94020.1"/>
    <property type="molecule type" value="Transcribed_RNA"/>
</dbReference>
<evidence type="ECO:0000256" key="1">
    <source>
        <dbReference type="RuleBase" id="RU365086"/>
    </source>
</evidence>
<dbReference type="EC" id="2.3.1.4" evidence="1"/>
<reference evidence="2" key="1">
    <citation type="submission" date="2015-07" db="EMBL/GenBank/DDBJ databases">
        <title>Adaptation to a free-living lifestyle via gene acquisitions in the diplomonad Trepomonas sp. PC1.</title>
        <authorList>
            <person name="Xu F."/>
            <person name="Jerlstrom-Hultqvist J."/>
            <person name="Kolisko M."/>
            <person name="Simpson A.G.B."/>
            <person name="Roger A.J."/>
            <person name="Svard S.G."/>
            <person name="Andersson J.O."/>
        </authorList>
    </citation>
    <scope>NUCLEOTIDE SEQUENCE</scope>
    <source>
        <strain evidence="2">PC1</strain>
    </source>
</reference>
<dbReference type="PANTHER" id="PTHR13355:SF11">
    <property type="entry name" value="GLUCOSAMINE 6-PHOSPHATE N-ACETYLTRANSFERASE"/>
    <property type="match status" value="1"/>
</dbReference>
<sequence length="104" mass="11753">MIHQTQNIPGPEDKTLLPSIRLLQFQDLSQLQVLLNQLSTVGKLTNEQMSMFYKSVNESLFHQVHVLEIDGKVAGCATLLIEQKLIHGCKQVGHIEDVVIDKEF</sequence>
<dbReference type="PANTHER" id="PTHR13355">
    <property type="entry name" value="GLUCOSAMINE 6-PHOSPHATE N-ACETYLTRANSFERASE"/>
    <property type="match status" value="1"/>
</dbReference>
<comment type="similarity">
    <text evidence="1">Belongs to the acetyltransferase family. GNA1 subfamily.</text>
</comment>
<dbReference type="Gene3D" id="3.40.630.30">
    <property type="match status" value="1"/>
</dbReference>
<gene>
    <name evidence="2" type="ORF">TPC1_13478</name>
</gene>
<dbReference type="InterPro" id="IPR016181">
    <property type="entry name" value="Acyl_CoA_acyltransferase"/>
</dbReference>
<dbReference type="GO" id="GO:0006048">
    <property type="term" value="P:UDP-N-acetylglucosamine biosynthetic process"/>
    <property type="evidence" value="ECO:0007669"/>
    <property type="project" value="UniProtKB-UniRule"/>
</dbReference>
<proteinExistence type="inferred from homology"/>
<dbReference type="UniPathway" id="UPA00113">
    <property type="reaction ID" value="UER00529"/>
</dbReference>
<dbReference type="CDD" id="cd04301">
    <property type="entry name" value="NAT_SF"/>
    <property type="match status" value="1"/>
</dbReference>
<keyword evidence="1" id="KW-0012">Acyltransferase</keyword>
<evidence type="ECO:0000313" key="2">
    <source>
        <dbReference type="EMBL" id="JAP94020.1"/>
    </source>
</evidence>
<dbReference type="InterPro" id="IPR039143">
    <property type="entry name" value="GNPNAT1-like"/>
</dbReference>
<dbReference type="AlphaFoldDB" id="A0A146KB15"/>
<feature type="non-terminal residue" evidence="2">
    <location>
        <position position="104"/>
    </location>
</feature>
<keyword evidence="1 2" id="KW-0808">Transferase</keyword>
<comment type="catalytic activity">
    <reaction evidence="1">
        <text>D-glucosamine 6-phosphate + acetyl-CoA = N-acetyl-D-glucosamine 6-phosphate + CoA + H(+)</text>
        <dbReference type="Rhea" id="RHEA:10292"/>
        <dbReference type="ChEBI" id="CHEBI:15378"/>
        <dbReference type="ChEBI" id="CHEBI:57287"/>
        <dbReference type="ChEBI" id="CHEBI:57288"/>
        <dbReference type="ChEBI" id="CHEBI:57513"/>
        <dbReference type="ChEBI" id="CHEBI:58725"/>
        <dbReference type="EC" id="2.3.1.4"/>
    </reaction>
</comment>
<organism evidence="2">
    <name type="scientific">Trepomonas sp. PC1</name>
    <dbReference type="NCBI Taxonomy" id="1076344"/>
    <lineage>
        <taxon>Eukaryota</taxon>
        <taxon>Metamonada</taxon>
        <taxon>Diplomonadida</taxon>
        <taxon>Hexamitidae</taxon>
        <taxon>Hexamitinae</taxon>
        <taxon>Trepomonas</taxon>
    </lineage>
</organism>
<dbReference type="SUPFAM" id="SSF55729">
    <property type="entry name" value="Acyl-CoA N-acyltransferases (Nat)"/>
    <property type="match status" value="1"/>
</dbReference>
<protein>
    <recommendedName>
        <fullName evidence="1">Glucosamine 6-phosphate N-acetyltransferase</fullName>
        <ecNumber evidence="1">2.3.1.4</ecNumber>
    </recommendedName>
</protein>
<accession>A0A146KB15</accession>